<dbReference type="FunFam" id="3.40.1410.10:FF:000008">
    <property type="entry name" value="Transcriptional regulator, GntR family"/>
    <property type="match status" value="1"/>
</dbReference>
<dbReference type="InterPro" id="IPR011663">
    <property type="entry name" value="UTRA"/>
</dbReference>
<gene>
    <name evidence="6" type="ORF">GA0061071_104121</name>
</gene>
<dbReference type="OrthoDB" id="6626198at2"/>
<dbReference type="SMART" id="SM00345">
    <property type="entry name" value="HTH_GNTR"/>
    <property type="match status" value="1"/>
</dbReference>
<keyword evidence="7" id="KW-1185">Reference proteome</keyword>
<keyword evidence="2" id="KW-0805">Transcription regulation</keyword>
<reference evidence="7" key="1">
    <citation type="submission" date="2016-08" db="EMBL/GenBank/DDBJ databases">
        <authorList>
            <person name="Varghese N."/>
            <person name="Submissions Spin"/>
        </authorList>
    </citation>
    <scope>NUCLEOTIDE SEQUENCE [LARGE SCALE GENOMIC DNA]</scope>
    <source>
        <strain evidence="7">REICA_082</strain>
    </source>
</reference>
<proteinExistence type="predicted"/>
<dbReference type="GO" id="GO:0003677">
    <property type="term" value="F:DNA binding"/>
    <property type="evidence" value="ECO:0007669"/>
    <property type="project" value="UniProtKB-KW"/>
</dbReference>
<dbReference type="Gene3D" id="1.10.10.10">
    <property type="entry name" value="Winged helix-like DNA-binding domain superfamily/Winged helix DNA-binding domain"/>
    <property type="match status" value="1"/>
</dbReference>
<sequence>MAAKYITIAREIKRRILSQQYSASAPLPDQFALAAEFATSRMTIQQAMRQLIVEGLVYSRQGQGTFIRKNFLQQSRWDLPGSDYFGATKTWENVGEVTSKIIRFELRFPTEKEQASLLLGPDDPVYDFNRLRLLEGEPVSLEFTLMPVNLVPGLNRGHLESSVFRYVQEELALKIMGSYRIVRALKPGAEDKQYLNCDDTDPVLEVEQVIYLEDGTPLEYAHCHYRYDHGGVIVVNNG</sequence>
<name>A0A1C4B4B1_9ENTR</name>
<dbReference type="Proteomes" id="UP000198975">
    <property type="component" value="Unassembled WGS sequence"/>
</dbReference>
<evidence type="ECO:0000313" key="7">
    <source>
        <dbReference type="Proteomes" id="UP000198975"/>
    </source>
</evidence>
<protein>
    <submittedName>
        <fullName evidence="6">GntR family transcriptional regulator</fullName>
    </submittedName>
</protein>
<dbReference type="PANTHER" id="PTHR44846:SF5">
    <property type="entry name" value="HTH-TYPE TRANSCRIPTIONAL REGULATOR GMUR"/>
    <property type="match status" value="1"/>
</dbReference>
<dbReference type="InterPro" id="IPR036390">
    <property type="entry name" value="WH_DNA-bd_sf"/>
</dbReference>
<dbReference type="SMART" id="SM00866">
    <property type="entry name" value="UTRA"/>
    <property type="match status" value="1"/>
</dbReference>
<dbReference type="Pfam" id="PF07702">
    <property type="entry name" value="UTRA"/>
    <property type="match status" value="1"/>
</dbReference>
<dbReference type="GO" id="GO:0003700">
    <property type="term" value="F:DNA-binding transcription factor activity"/>
    <property type="evidence" value="ECO:0007669"/>
    <property type="project" value="InterPro"/>
</dbReference>
<evidence type="ECO:0000256" key="4">
    <source>
        <dbReference type="ARBA" id="ARBA00023163"/>
    </source>
</evidence>
<dbReference type="PRINTS" id="PR00035">
    <property type="entry name" value="HTHGNTR"/>
</dbReference>
<accession>A0A1C4B4B1</accession>
<dbReference type="SUPFAM" id="SSF64288">
    <property type="entry name" value="Chorismate lyase-like"/>
    <property type="match status" value="1"/>
</dbReference>
<dbReference type="InterPro" id="IPR036388">
    <property type="entry name" value="WH-like_DNA-bd_sf"/>
</dbReference>
<dbReference type="SUPFAM" id="SSF46785">
    <property type="entry name" value="Winged helix' DNA-binding domain"/>
    <property type="match status" value="1"/>
</dbReference>
<dbReference type="GO" id="GO:0045892">
    <property type="term" value="P:negative regulation of DNA-templated transcription"/>
    <property type="evidence" value="ECO:0007669"/>
    <property type="project" value="TreeGrafter"/>
</dbReference>
<dbReference type="PROSITE" id="PS50949">
    <property type="entry name" value="HTH_GNTR"/>
    <property type="match status" value="1"/>
</dbReference>
<evidence type="ECO:0000259" key="5">
    <source>
        <dbReference type="PROSITE" id="PS50949"/>
    </source>
</evidence>
<dbReference type="InterPro" id="IPR028978">
    <property type="entry name" value="Chorismate_lyase_/UTRA_dom_sf"/>
</dbReference>
<keyword evidence="4" id="KW-0804">Transcription</keyword>
<evidence type="ECO:0000313" key="6">
    <source>
        <dbReference type="EMBL" id="SCC01686.1"/>
    </source>
</evidence>
<keyword evidence="3" id="KW-0238">DNA-binding</keyword>
<dbReference type="RefSeq" id="WP_061494579.1">
    <property type="nucleotide sequence ID" value="NZ_CP115659.1"/>
</dbReference>
<dbReference type="Pfam" id="PF00392">
    <property type="entry name" value="GntR"/>
    <property type="match status" value="1"/>
</dbReference>
<dbReference type="InterPro" id="IPR000524">
    <property type="entry name" value="Tscrpt_reg_HTH_GntR"/>
</dbReference>
<keyword evidence="1" id="KW-0678">Repressor</keyword>
<dbReference type="AlphaFoldDB" id="A0A1C4B4B1"/>
<dbReference type="Gene3D" id="3.40.1410.10">
    <property type="entry name" value="Chorismate lyase-like"/>
    <property type="match status" value="1"/>
</dbReference>
<evidence type="ECO:0000256" key="2">
    <source>
        <dbReference type="ARBA" id="ARBA00023015"/>
    </source>
</evidence>
<evidence type="ECO:0000256" key="1">
    <source>
        <dbReference type="ARBA" id="ARBA00022491"/>
    </source>
</evidence>
<dbReference type="CDD" id="cd07377">
    <property type="entry name" value="WHTH_GntR"/>
    <property type="match status" value="1"/>
</dbReference>
<evidence type="ECO:0000256" key="3">
    <source>
        <dbReference type="ARBA" id="ARBA00023125"/>
    </source>
</evidence>
<organism evidence="6 7">
    <name type="scientific">Kosakonia oryzendophytica</name>
    <dbReference type="NCBI Taxonomy" id="1005665"/>
    <lineage>
        <taxon>Bacteria</taxon>
        <taxon>Pseudomonadati</taxon>
        <taxon>Pseudomonadota</taxon>
        <taxon>Gammaproteobacteria</taxon>
        <taxon>Enterobacterales</taxon>
        <taxon>Enterobacteriaceae</taxon>
        <taxon>Kosakonia</taxon>
    </lineage>
</organism>
<dbReference type="InterPro" id="IPR050679">
    <property type="entry name" value="Bact_HTH_transcr_reg"/>
</dbReference>
<dbReference type="EMBL" id="FMAY01000004">
    <property type="protein sequence ID" value="SCC01686.1"/>
    <property type="molecule type" value="Genomic_DNA"/>
</dbReference>
<feature type="domain" description="HTH gntR-type" evidence="5">
    <location>
        <begin position="2"/>
        <end position="70"/>
    </location>
</feature>
<dbReference type="PANTHER" id="PTHR44846">
    <property type="entry name" value="MANNOSYL-D-GLYCERATE TRANSPORT/METABOLISM SYSTEM REPRESSOR MNGR-RELATED"/>
    <property type="match status" value="1"/>
</dbReference>